<keyword evidence="5" id="KW-0408">Iron</keyword>
<dbReference type="GO" id="GO:0016705">
    <property type="term" value="F:oxidoreductase activity, acting on paired donors, with incorporation or reduction of molecular oxygen"/>
    <property type="evidence" value="ECO:0007669"/>
    <property type="project" value="InterPro"/>
</dbReference>
<name>A0A2I0B5L5_9ASPA</name>
<dbReference type="InterPro" id="IPR036396">
    <property type="entry name" value="Cyt_P450_sf"/>
</dbReference>
<organism evidence="7 8">
    <name type="scientific">Apostasia shenzhenica</name>
    <dbReference type="NCBI Taxonomy" id="1088818"/>
    <lineage>
        <taxon>Eukaryota</taxon>
        <taxon>Viridiplantae</taxon>
        <taxon>Streptophyta</taxon>
        <taxon>Embryophyta</taxon>
        <taxon>Tracheophyta</taxon>
        <taxon>Spermatophyta</taxon>
        <taxon>Magnoliopsida</taxon>
        <taxon>Liliopsida</taxon>
        <taxon>Asparagales</taxon>
        <taxon>Orchidaceae</taxon>
        <taxon>Apostasioideae</taxon>
        <taxon>Apostasia</taxon>
    </lineage>
</organism>
<dbReference type="Pfam" id="PF00067">
    <property type="entry name" value="p450"/>
    <property type="match status" value="2"/>
</dbReference>
<keyword evidence="8" id="KW-1185">Reference proteome</keyword>
<evidence type="ECO:0000256" key="3">
    <source>
        <dbReference type="ARBA" id="ARBA00022723"/>
    </source>
</evidence>
<dbReference type="EC" id="1.14.13.-" evidence="7"/>
<dbReference type="InterPro" id="IPR001128">
    <property type="entry name" value="Cyt_P450"/>
</dbReference>
<dbReference type="GO" id="GO:0020037">
    <property type="term" value="F:heme binding"/>
    <property type="evidence" value="ECO:0007669"/>
    <property type="project" value="InterPro"/>
</dbReference>
<dbReference type="SUPFAM" id="SSF48264">
    <property type="entry name" value="Cytochrome P450"/>
    <property type="match status" value="2"/>
</dbReference>
<dbReference type="PANTHER" id="PTHR47955:SF8">
    <property type="entry name" value="CYTOCHROME P450 71D11-LIKE"/>
    <property type="match status" value="1"/>
</dbReference>
<dbReference type="STRING" id="1088818.A0A2I0B5L5"/>
<evidence type="ECO:0000256" key="1">
    <source>
        <dbReference type="ARBA" id="ARBA00010617"/>
    </source>
</evidence>
<accession>A0A2I0B5L5</accession>
<gene>
    <name evidence="7" type="primary">CYP71D55</name>
    <name evidence="7" type="ORF">AXF42_Ash007878</name>
</gene>
<evidence type="ECO:0000313" key="8">
    <source>
        <dbReference type="Proteomes" id="UP000236161"/>
    </source>
</evidence>
<sequence length="637" mass="71876">MPFTRNSLIFGSFFLLLLLPLRHLLLLVRRFMENESSQRAKLPPGPWKLPILGSIHHLPGEQTHRRFHSLAVKYGPLFHLKLGQVDFIVASSPEFAEQVLGTHDKLLASRPTLVAVKAIGYDSSGIGFSPYGAYWRQLRKICTQELLSCKRVASFGFIREEEGERLVQEIREAAAGVSPVNLTEMLMSLTNRQITRAAFGKECASRQRFLSALKKTMKLLPLLRVADLFPSLSSLICMMDGSLLEMRRIRREMDGVLDEIIREHRAKRGRDHHDQLMQEDLVDVLLRILERGDLQIPLTIDNVKAVILTGGKSGISRAMPFTGNSLIFGSFFLLLLLPLRHLLLLVRRFMENESSQRAKLPPGPWKLPILGSIHHLPGEQTHRRFHSLALKYGPLFHLKLGQVDFVVASSPESAEQVLGTHDQLLASRPTLVAVKAIGYDSSGIGFSPYGAYWRQLRKICTQELLSCKRVASFGFIREEEGERLVQEIREAAAGGSPVNLTEMLMSLTNRQITRAAFGKECASRQRFLSALKKTMKLLSLLRVADLFPSLSSLICMMDGSLLEMRRLRREMDGVLDEIIREHRAKRGRLLAQNPQQKRPPNPPALTDHDDHVLSSLDVLELSHQNAVHFPAKLLNLE</sequence>
<dbReference type="OrthoDB" id="1470350at2759"/>
<dbReference type="Proteomes" id="UP000236161">
    <property type="component" value="Unassembled WGS sequence"/>
</dbReference>
<dbReference type="GO" id="GO:0005506">
    <property type="term" value="F:iron ion binding"/>
    <property type="evidence" value="ECO:0007669"/>
    <property type="project" value="InterPro"/>
</dbReference>
<dbReference type="PANTHER" id="PTHR47955">
    <property type="entry name" value="CYTOCHROME P450 FAMILY 71 PROTEIN"/>
    <property type="match status" value="1"/>
</dbReference>
<reference evidence="7 8" key="1">
    <citation type="journal article" date="2017" name="Nature">
        <title>The Apostasia genome and the evolution of orchids.</title>
        <authorList>
            <person name="Zhang G.Q."/>
            <person name="Liu K.W."/>
            <person name="Li Z."/>
            <person name="Lohaus R."/>
            <person name="Hsiao Y.Y."/>
            <person name="Niu S.C."/>
            <person name="Wang J.Y."/>
            <person name="Lin Y.C."/>
            <person name="Xu Q."/>
            <person name="Chen L.J."/>
            <person name="Yoshida K."/>
            <person name="Fujiwara S."/>
            <person name="Wang Z.W."/>
            <person name="Zhang Y.Q."/>
            <person name="Mitsuda N."/>
            <person name="Wang M."/>
            <person name="Liu G.H."/>
            <person name="Pecoraro L."/>
            <person name="Huang H.X."/>
            <person name="Xiao X.J."/>
            <person name="Lin M."/>
            <person name="Wu X.Y."/>
            <person name="Wu W.L."/>
            <person name="Chen Y.Y."/>
            <person name="Chang S.B."/>
            <person name="Sakamoto S."/>
            <person name="Ohme-Takagi M."/>
            <person name="Yagi M."/>
            <person name="Zeng S.J."/>
            <person name="Shen C.Y."/>
            <person name="Yeh C.M."/>
            <person name="Luo Y.B."/>
            <person name="Tsai W.C."/>
            <person name="Van de Peer Y."/>
            <person name="Liu Z.J."/>
        </authorList>
    </citation>
    <scope>NUCLEOTIDE SEQUENCE [LARGE SCALE GENOMIC DNA]</scope>
    <source>
        <strain evidence="8">cv. Shenzhen</strain>
        <tissue evidence="7">Stem</tissue>
    </source>
</reference>
<dbReference type="Gene3D" id="1.10.630.10">
    <property type="entry name" value="Cytochrome P450"/>
    <property type="match status" value="2"/>
</dbReference>
<evidence type="ECO:0000256" key="2">
    <source>
        <dbReference type="ARBA" id="ARBA00022617"/>
    </source>
</evidence>
<keyword evidence="3" id="KW-0479">Metal-binding</keyword>
<evidence type="ECO:0000256" key="6">
    <source>
        <dbReference type="SAM" id="MobiDB-lite"/>
    </source>
</evidence>
<evidence type="ECO:0000313" key="7">
    <source>
        <dbReference type="EMBL" id="PKA63082.1"/>
    </source>
</evidence>
<keyword evidence="4 7" id="KW-0560">Oxidoreductase</keyword>
<dbReference type="AlphaFoldDB" id="A0A2I0B5L5"/>
<evidence type="ECO:0000256" key="5">
    <source>
        <dbReference type="ARBA" id="ARBA00023004"/>
    </source>
</evidence>
<comment type="similarity">
    <text evidence="1">Belongs to the cytochrome P450 family.</text>
</comment>
<proteinExistence type="inferred from homology"/>
<evidence type="ECO:0000256" key="4">
    <source>
        <dbReference type="ARBA" id="ARBA00023002"/>
    </source>
</evidence>
<feature type="region of interest" description="Disordered" evidence="6">
    <location>
        <begin position="586"/>
        <end position="607"/>
    </location>
</feature>
<dbReference type="EMBL" id="KZ451911">
    <property type="protein sequence ID" value="PKA63082.1"/>
    <property type="molecule type" value="Genomic_DNA"/>
</dbReference>
<keyword evidence="2" id="KW-0349">Heme</keyword>
<protein>
    <submittedName>
        <fullName evidence="7">Premnaspirodiene oxygenase</fullName>
        <ecNumber evidence="7">1.14.13.-</ecNumber>
    </submittedName>
</protein>
<dbReference type="GO" id="GO:0004497">
    <property type="term" value="F:monooxygenase activity"/>
    <property type="evidence" value="ECO:0007669"/>
    <property type="project" value="InterPro"/>
</dbReference>